<keyword evidence="5" id="KW-1185">Reference proteome</keyword>
<dbReference type="Proteomes" id="UP001525857">
    <property type="component" value="Unassembled WGS sequence"/>
</dbReference>
<dbReference type="Gene3D" id="3.40.50.720">
    <property type="entry name" value="NAD(P)-binding Rossmann-like Domain"/>
    <property type="match status" value="1"/>
</dbReference>
<dbReference type="Pfam" id="PF13460">
    <property type="entry name" value="NAD_binding_10"/>
    <property type="match status" value="1"/>
</dbReference>
<dbReference type="InterPro" id="IPR051606">
    <property type="entry name" value="Polyketide_Oxido-like"/>
</dbReference>
<protein>
    <submittedName>
        <fullName evidence="2">NAD(P)-dependent oxidoreductase</fullName>
    </submittedName>
    <submittedName>
        <fullName evidence="3">NAD(P)H-binding protein</fullName>
    </submittedName>
</protein>
<evidence type="ECO:0000313" key="2">
    <source>
        <dbReference type="EMBL" id="MCT8388621.1"/>
    </source>
</evidence>
<evidence type="ECO:0000313" key="4">
    <source>
        <dbReference type="Proteomes" id="UP000590460"/>
    </source>
</evidence>
<evidence type="ECO:0000313" key="3">
    <source>
        <dbReference type="EMBL" id="NKZ18129.1"/>
    </source>
</evidence>
<accession>A0A846ZEW4</accession>
<gene>
    <name evidence="2" type="ORF">D0501_00675</name>
    <name evidence="3" type="ORF">HF966_02950</name>
</gene>
<dbReference type="EMBL" id="QVOV01000001">
    <property type="protein sequence ID" value="MCT8388621.1"/>
    <property type="molecule type" value="Genomic_DNA"/>
</dbReference>
<dbReference type="AlphaFoldDB" id="A0A846ZEW4"/>
<dbReference type="SUPFAM" id="SSF51735">
    <property type="entry name" value="NAD(P)-binding Rossmann-fold domains"/>
    <property type="match status" value="1"/>
</dbReference>
<reference evidence="2 5" key="1">
    <citation type="submission" date="2018-08" db="EMBL/GenBank/DDBJ databases">
        <title>Draft genome sequences of Leuconostoc spp. and Weissella spp. with biocontrol potential.</title>
        <authorList>
            <person name="Lo R."/>
            <person name="Ho V.T.T."/>
            <person name="Turner M.S."/>
        </authorList>
    </citation>
    <scope>NUCLEOTIDE SEQUENCE [LARGE SCALE GENOMIC DNA]</scope>
    <source>
        <strain evidence="2 5">733</strain>
    </source>
</reference>
<dbReference type="PANTHER" id="PTHR43355">
    <property type="entry name" value="FLAVIN REDUCTASE (NADPH)"/>
    <property type="match status" value="1"/>
</dbReference>
<sequence>MKLAVIAANGKTGQRVVETALAHDLDVTAIVRHENRSQATQVLQKGIFDLTADDLAPFDVVVDAFGVYDPERLDEHQTTLAHLTSILSGTTTRLYIVGGAGSLYVDDEMTIQLKDTPEFPAAYQPLAESMSRGLAVLRQAESVHWIYVSPAAEYDSEGPRTGQYAFAGDKLTTNATGQSYISYADYVDALLQEILHPSADQQRISIYGI</sequence>
<organism evidence="3 4">
    <name type="scientific">Leuconostoc holzapfelii</name>
    <dbReference type="NCBI Taxonomy" id="434464"/>
    <lineage>
        <taxon>Bacteria</taxon>
        <taxon>Bacillati</taxon>
        <taxon>Bacillota</taxon>
        <taxon>Bacilli</taxon>
        <taxon>Lactobacillales</taxon>
        <taxon>Lactobacillaceae</taxon>
        <taxon>Leuconostoc</taxon>
    </lineage>
</organism>
<evidence type="ECO:0000259" key="1">
    <source>
        <dbReference type="Pfam" id="PF13460"/>
    </source>
</evidence>
<evidence type="ECO:0000313" key="5">
    <source>
        <dbReference type="Proteomes" id="UP001525857"/>
    </source>
</evidence>
<name>A0A846ZEW4_9LACO</name>
<dbReference type="Proteomes" id="UP000590460">
    <property type="component" value="Unassembled WGS sequence"/>
</dbReference>
<dbReference type="EMBL" id="JAAXPO010000003">
    <property type="protein sequence ID" value="NKZ18129.1"/>
    <property type="molecule type" value="Genomic_DNA"/>
</dbReference>
<dbReference type="PANTHER" id="PTHR43355:SF2">
    <property type="entry name" value="FLAVIN REDUCTASE (NADPH)"/>
    <property type="match status" value="1"/>
</dbReference>
<dbReference type="InterPro" id="IPR036291">
    <property type="entry name" value="NAD(P)-bd_dom_sf"/>
</dbReference>
<dbReference type="GO" id="GO:0016646">
    <property type="term" value="F:oxidoreductase activity, acting on the CH-NH group of donors, NAD or NADP as acceptor"/>
    <property type="evidence" value="ECO:0007669"/>
    <property type="project" value="TreeGrafter"/>
</dbReference>
<dbReference type="InterPro" id="IPR016040">
    <property type="entry name" value="NAD(P)-bd_dom"/>
</dbReference>
<feature type="domain" description="NAD(P)-binding" evidence="1">
    <location>
        <begin position="8"/>
        <end position="191"/>
    </location>
</feature>
<reference evidence="3 4" key="2">
    <citation type="submission" date="2020-04" db="EMBL/GenBank/DDBJ databases">
        <title>MicrobeNet Type strains.</title>
        <authorList>
            <person name="Nicholson A.C."/>
        </authorList>
    </citation>
    <scope>NUCLEOTIDE SEQUENCE [LARGE SCALE GENOMIC DNA]</scope>
    <source>
        <strain evidence="3 4">CCUG 54536</strain>
    </source>
</reference>
<dbReference type="RefSeq" id="WP_168676463.1">
    <property type="nucleotide sequence ID" value="NZ_BPKV01000004.1"/>
</dbReference>
<proteinExistence type="predicted"/>
<comment type="caution">
    <text evidence="3">The sequence shown here is derived from an EMBL/GenBank/DDBJ whole genome shotgun (WGS) entry which is preliminary data.</text>
</comment>